<dbReference type="PANTHER" id="PTHR11239:SF12">
    <property type="entry name" value="DNA-DIRECTED RNA POLYMERASE III SUBUNIT RPC10"/>
    <property type="match status" value="1"/>
</dbReference>
<dbReference type="Gene3D" id="2.20.25.10">
    <property type="match status" value="1"/>
</dbReference>
<dbReference type="OrthoDB" id="282152at2759"/>
<evidence type="ECO:0000259" key="7">
    <source>
        <dbReference type="PROSITE" id="PS51133"/>
    </source>
</evidence>
<dbReference type="Proteomes" id="UP000799772">
    <property type="component" value="Unassembled WGS sequence"/>
</dbReference>
<dbReference type="InterPro" id="IPR012164">
    <property type="entry name" value="Rpa12/Rpb9/Rpc10/TFS"/>
</dbReference>
<comment type="subcellular location">
    <subcellularLocation>
        <location evidence="4">Nucleus</location>
    </subcellularLocation>
</comment>
<keyword evidence="2 6" id="KW-0863">Zinc-finger</keyword>
<feature type="binding site" evidence="5">
    <location>
        <position position="37"/>
    </location>
    <ligand>
        <name>Zn(2+)</name>
        <dbReference type="ChEBI" id="CHEBI:29105"/>
        <label>1</label>
    </ligand>
</feature>
<keyword evidence="4" id="KW-0240">DNA-directed RNA polymerase</keyword>
<dbReference type="PANTHER" id="PTHR11239">
    <property type="entry name" value="DNA-DIRECTED RNA POLYMERASE"/>
    <property type="match status" value="1"/>
</dbReference>
<feature type="binding site" evidence="5">
    <location>
        <position position="86"/>
    </location>
    <ligand>
        <name>Zn(2+)</name>
        <dbReference type="ChEBI" id="CHEBI:29105"/>
        <label>2</label>
    </ligand>
</feature>
<evidence type="ECO:0000256" key="1">
    <source>
        <dbReference type="ARBA" id="ARBA00022723"/>
    </source>
</evidence>
<reference evidence="8" key="1">
    <citation type="journal article" date="2020" name="Stud. Mycol.">
        <title>101 Dothideomycetes genomes: a test case for predicting lifestyles and emergence of pathogens.</title>
        <authorList>
            <person name="Haridas S."/>
            <person name="Albert R."/>
            <person name="Binder M."/>
            <person name="Bloem J."/>
            <person name="Labutti K."/>
            <person name="Salamov A."/>
            <person name="Andreopoulos B."/>
            <person name="Baker S."/>
            <person name="Barry K."/>
            <person name="Bills G."/>
            <person name="Bluhm B."/>
            <person name="Cannon C."/>
            <person name="Castanera R."/>
            <person name="Culley D."/>
            <person name="Daum C."/>
            <person name="Ezra D."/>
            <person name="Gonzalez J."/>
            <person name="Henrissat B."/>
            <person name="Kuo A."/>
            <person name="Liang C."/>
            <person name="Lipzen A."/>
            <person name="Lutzoni F."/>
            <person name="Magnuson J."/>
            <person name="Mondo S."/>
            <person name="Nolan M."/>
            <person name="Ohm R."/>
            <person name="Pangilinan J."/>
            <person name="Park H.-J."/>
            <person name="Ramirez L."/>
            <person name="Alfaro M."/>
            <person name="Sun H."/>
            <person name="Tritt A."/>
            <person name="Yoshinaga Y."/>
            <person name="Zwiers L.-H."/>
            <person name="Turgeon B."/>
            <person name="Goodwin S."/>
            <person name="Spatafora J."/>
            <person name="Crous P."/>
            <person name="Grigoriev I."/>
        </authorList>
    </citation>
    <scope>NUCLEOTIDE SEQUENCE</scope>
    <source>
        <strain evidence="8">CBS 133067</strain>
    </source>
</reference>
<dbReference type="GO" id="GO:0005666">
    <property type="term" value="C:RNA polymerase III complex"/>
    <property type="evidence" value="ECO:0007669"/>
    <property type="project" value="TreeGrafter"/>
</dbReference>
<dbReference type="InterPro" id="IPR001222">
    <property type="entry name" value="Znf_TFIIS"/>
</dbReference>
<dbReference type="SMART" id="SM00440">
    <property type="entry name" value="ZnF_C2C2"/>
    <property type="match status" value="1"/>
</dbReference>
<keyword evidence="3 5" id="KW-0862">Zinc</keyword>
<dbReference type="GO" id="GO:0003899">
    <property type="term" value="F:DNA-directed RNA polymerase activity"/>
    <property type="evidence" value="ECO:0007669"/>
    <property type="project" value="InterPro"/>
</dbReference>
<keyword evidence="9" id="KW-1185">Reference proteome</keyword>
<evidence type="ECO:0000313" key="9">
    <source>
        <dbReference type="Proteomes" id="UP000799772"/>
    </source>
</evidence>
<dbReference type="AlphaFoldDB" id="A0A9P4M8P6"/>
<comment type="similarity">
    <text evidence="4">Belongs to the archaeal rpoM/eukaryotic RPA12/RPB9/RPC11 RNA polymerase family.</text>
</comment>
<proteinExistence type="inferred from homology"/>
<organism evidence="8 9">
    <name type="scientific">Rhizodiscina lignyota</name>
    <dbReference type="NCBI Taxonomy" id="1504668"/>
    <lineage>
        <taxon>Eukaryota</taxon>
        <taxon>Fungi</taxon>
        <taxon>Dikarya</taxon>
        <taxon>Ascomycota</taxon>
        <taxon>Pezizomycotina</taxon>
        <taxon>Dothideomycetes</taxon>
        <taxon>Pleosporomycetidae</taxon>
        <taxon>Aulographales</taxon>
        <taxon>Rhizodiscinaceae</taxon>
        <taxon>Rhizodiscina</taxon>
    </lineage>
</organism>
<accession>A0A9P4M8P6</accession>
<dbReference type="GO" id="GO:0003676">
    <property type="term" value="F:nucleic acid binding"/>
    <property type="evidence" value="ECO:0007669"/>
    <property type="project" value="InterPro"/>
</dbReference>
<dbReference type="PROSITE" id="PS51133">
    <property type="entry name" value="ZF_TFIIS_2"/>
    <property type="match status" value="1"/>
</dbReference>
<comment type="function">
    <text evidence="4">DNA-dependent RNA polymerase catalyzes the transcription of DNA into RNA using the four ribonucleoside triphosphates as substrates.</text>
</comment>
<gene>
    <name evidence="8" type="ORF">NA57DRAFT_64128</name>
</gene>
<sequence length="120" mass="13748">MLLFCPNCSNMLLVARTPSTTVNGVEDPSSGQNRFECRTCPYAYALDGRYFERKFFRAKVAEDVVGGSEGIKDRSKTTIQCTNEKCDGQEALFYQLQIRSADEPMTNFYQCVKCKKEWRD</sequence>
<dbReference type="Pfam" id="PF01096">
    <property type="entry name" value="Zn_ribbon_TFIIS"/>
    <property type="match status" value="1"/>
</dbReference>
<keyword evidence="4" id="KW-0804">Transcription</keyword>
<feature type="binding site" evidence="5">
    <location>
        <position position="111"/>
    </location>
    <ligand>
        <name>Zn(2+)</name>
        <dbReference type="ChEBI" id="CHEBI:29105"/>
        <label>2</label>
    </ligand>
</feature>
<evidence type="ECO:0000313" key="8">
    <source>
        <dbReference type="EMBL" id="KAF2101260.1"/>
    </source>
</evidence>
<protein>
    <recommendedName>
        <fullName evidence="4">DNA-directed RNA polymerase subunit</fullName>
    </recommendedName>
</protein>
<evidence type="ECO:0000256" key="4">
    <source>
        <dbReference type="PIRNR" id="PIRNR005586"/>
    </source>
</evidence>
<feature type="zinc finger region" description="C4-type" evidence="6">
    <location>
        <begin position="5"/>
        <end position="40"/>
    </location>
</feature>
<feature type="binding site" evidence="5">
    <location>
        <position position="8"/>
    </location>
    <ligand>
        <name>Zn(2+)</name>
        <dbReference type="ChEBI" id="CHEBI:29105"/>
        <label>1</label>
    </ligand>
</feature>
<evidence type="ECO:0000256" key="2">
    <source>
        <dbReference type="ARBA" id="ARBA00022771"/>
    </source>
</evidence>
<dbReference type="PIRSF" id="PIRSF005586">
    <property type="entry name" value="RNApol_RpoM"/>
    <property type="match status" value="1"/>
</dbReference>
<dbReference type="SUPFAM" id="SSF57783">
    <property type="entry name" value="Zinc beta-ribbon"/>
    <property type="match status" value="1"/>
</dbReference>
<dbReference type="GO" id="GO:0008270">
    <property type="term" value="F:zinc ion binding"/>
    <property type="evidence" value="ECO:0007669"/>
    <property type="project" value="UniProtKB-KW"/>
</dbReference>
<feature type="binding site" evidence="5">
    <location>
        <position position="40"/>
    </location>
    <ligand>
        <name>Zn(2+)</name>
        <dbReference type="ChEBI" id="CHEBI:29105"/>
        <label>1</label>
    </ligand>
</feature>
<evidence type="ECO:0000256" key="3">
    <source>
        <dbReference type="ARBA" id="ARBA00022833"/>
    </source>
</evidence>
<keyword evidence="1 5" id="KW-0479">Metal-binding</keyword>
<feature type="binding site" evidence="5">
    <location>
        <position position="114"/>
    </location>
    <ligand>
        <name>Zn(2+)</name>
        <dbReference type="ChEBI" id="CHEBI:29105"/>
        <label>2</label>
    </ligand>
</feature>
<comment type="caution">
    <text evidence="8">The sequence shown here is derived from an EMBL/GenBank/DDBJ whole genome shotgun (WGS) entry which is preliminary data.</text>
</comment>
<keyword evidence="4" id="KW-0539">Nucleus</keyword>
<dbReference type="EMBL" id="ML978123">
    <property type="protein sequence ID" value="KAF2101260.1"/>
    <property type="molecule type" value="Genomic_DNA"/>
</dbReference>
<feature type="domain" description="TFIIS-type" evidence="7">
    <location>
        <begin position="77"/>
        <end position="119"/>
    </location>
</feature>
<dbReference type="GO" id="GO:0006386">
    <property type="term" value="P:termination of RNA polymerase III transcription"/>
    <property type="evidence" value="ECO:0007669"/>
    <property type="project" value="TreeGrafter"/>
</dbReference>
<feature type="binding site" evidence="5">
    <location>
        <position position="81"/>
    </location>
    <ligand>
        <name>Zn(2+)</name>
        <dbReference type="ChEBI" id="CHEBI:29105"/>
        <label>2</label>
    </ligand>
</feature>
<evidence type="ECO:0000256" key="6">
    <source>
        <dbReference type="PIRSR" id="PIRSR005586-2"/>
    </source>
</evidence>
<feature type="binding site" evidence="5">
    <location>
        <position position="5"/>
    </location>
    <ligand>
        <name>Zn(2+)</name>
        <dbReference type="ChEBI" id="CHEBI:29105"/>
        <label>1</label>
    </ligand>
</feature>
<evidence type="ECO:0000256" key="5">
    <source>
        <dbReference type="PIRSR" id="PIRSR005586-1"/>
    </source>
</evidence>
<name>A0A9P4M8P6_9PEZI</name>